<evidence type="ECO:0000313" key="2">
    <source>
        <dbReference type="EMBL" id="OGG17225.1"/>
    </source>
</evidence>
<protein>
    <submittedName>
        <fullName evidence="2">Uncharacterized protein</fullName>
    </submittedName>
</protein>
<sequence>MKKIISAAFGAALFLASAAPSFAANSISIIDTGAESWNIGAVLKLRRTEVRNPQTAKVTNSITNNVNSGHNQVNNNTKVLGDVASGDATSLTDVLTDVNNSDITVNGCGCEEDNDITIDQTGYKSKNIAVIVDAQSIKVNNRQNATIVNTVNNNVNSGYNQTNNNTRVEGGVSSGNASSTTIITNVANTSAITVNP</sequence>
<name>A0A1F5ZY01_9BACT</name>
<comment type="caution">
    <text evidence="2">The sequence shown here is derived from an EMBL/GenBank/DDBJ whole genome shotgun (WGS) entry which is preliminary data.</text>
</comment>
<keyword evidence="1" id="KW-0732">Signal</keyword>
<evidence type="ECO:0000313" key="3">
    <source>
        <dbReference type="Proteomes" id="UP000176253"/>
    </source>
</evidence>
<dbReference type="EMBL" id="MFJM01000045">
    <property type="protein sequence ID" value="OGG17225.1"/>
    <property type="molecule type" value="Genomic_DNA"/>
</dbReference>
<gene>
    <name evidence="2" type="ORF">A3D78_07075</name>
</gene>
<organism evidence="2 3">
    <name type="scientific">Candidatus Gottesmanbacteria bacterium RIFCSPHIGHO2_02_FULL_39_14</name>
    <dbReference type="NCBI Taxonomy" id="1798383"/>
    <lineage>
        <taxon>Bacteria</taxon>
        <taxon>Candidatus Gottesmaniibacteriota</taxon>
    </lineage>
</organism>
<dbReference type="Proteomes" id="UP000176253">
    <property type="component" value="Unassembled WGS sequence"/>
</dbReference>
<evidence type="ECO:0000256" key="1">
    <source>
        <dbReference type="SAM" id="SignalP"/>
    </source>
</evidence>
<proteinExistence type="predicted"/>
<dbReference type="AlphaFoldDB" id="A0A1F5ZY01"/>
<accession>A0A1F5ZY01</accession>
<reference evidence="2 3" key="1">
    <citation type="journal article" date="2016" name="Nat. Commun.">
        <title>Thousands of microbial genomes shed light on interconnected biogeochemical processes in an aquifer system.</title>
        <authorList>
            <person name="Anantharaman K."/>
            <person name="Brown C.T."/>
            <person name="Hug L.A."/>
            <person name="Sharon I."/>
            <person name="Castelle C.J."/>
            <person name="Probst A.J."/>
            <person name="Thomas B.C."/>
            <person name="Singh A."/>
            <person name="Wilkins M.J."/>
            <person name="Karaoz U."/>
            <person name="Brodie E.L."/>
            <person name="Williams K.H."/>
            <person name="Hubbard S.S."/>
            <person name="Banfield J.F."/>
        </authorList>
    </citation>
    <scope>NUCLEOTIDE SEQUENCE [LARGE SCALE GENOMIC DNA]</scope>
</reference>
<feature type="signal peptide" evidence="1">
    <location>
        <begin position="1"/>
        <end position="23"/>
    </location>
</feature>
<feature type="chain" id="PRO_5009522927" evidence="1">
    <location>
        <begin position="24"/>
        <end position="196"/>
    </location>
</feature>